<feature type="domain" description="RlmI-like PUA" evidence="8">
    <location>
        <begin position="11"/>
        <end position="77"/>
    </location>
</feature>
<dbReference type="InterPro" id="IPR036974">
    <property type="entry name" value="PUA_sf"/>
</dbReference>
<dbReference type="SUPFAM" id="SSF88697">
    <property type="entry name" value="PUA domain-like"/>
    <property type="match status" value="1"/>
</dbReference>
<keyword evidence="10" id="KW-1185">Reference proteome</keyword>
<dbReference type="InterPro" id="IPR015947">
    <property type="entry name" value="PUA-like_sf"/>
</dbReference>
<evidence type="ECO:0000259" key="8">
    <source>
        <dbReference type="Pfam" id="PF17785"/>
    </source>
</evidence>
<dbReference type="GO" id="GO:0005737">
    <property type="term" value="C:cytoplasm"/>
    <property type="evidence" value="ECO:0007669"/>
    <property type="project" value="UniProtKB-SubCell"/>
</dbReference>
<dbReference type="NCBIfam" id="NF046099">
    <property type="entry name" value="RSP_2647_MTase"/>
    <property type="match status" value="1"/>
</dbReference>
<keyword evidence="4 9" id="KW-0808">Transferase</keyword>
<dbReference type="GO" id="GO:0003723">
    <property type="term" value="F:RNA binding"/>
    <property type="evidence" value="ECO:0007669"/>
    <property type="project" value="InterPro"/>
</dbReference>
<dbReference type="GO" id="GO:0008168">
    <property type="term" value="F:methyltransferase activity"/>
    <property type="evidence" value="ECO:0007669"/>
    <property type="project" value="UniProtKB-KW"/>
</dbReference>
<dbReference type="PANTHER" id="PTHR42873">
    <property type="entry name" value="RIBOSOMAL RNA LARGE SUBUNIT METHYLTRANSFERASE"/>
    <property type="match status" value="1"/>
</dbReference>
<dbReference type="GO" id="GO:0032259">
    <property type="term" value="P:methylation"/>
    <property type="evidence" value="ECO:0007669"/>
    <property type="project" value="UniProtKB-KW"/>
</dbReference>
<dbReference type="SUPFAM" id="SSF53335">
    <property type="entry name" value="S-adenosyl-L-methionine-dependent methyltransferases"/>
    <property type="match status" value="1"/>
</dbReference>
<dbReference type="Pfam" id="PF17785">
    <property type="entry name" value="PUA_3"/>
    <property type="match status" value="1"/>
</dbReference>
<evidence type="ECO:0000313" key="9">
    <source>
        <dbReference type="EMBL" id="ATG46353.1"/>
    </source>
</evidence>
<comment type="subcellular location">
    <subcellularLocation>
        <location evidence="1">Cytoplasm</location>
    </subcellularLocation>
</comment>
<dbReference type="InterPro" id="IPR019614">
    <property type="entry name" value="SAM-dep_methyl-trfase"/>
</dbReference>
<dbReference type="InterPro" id="IPR041532">
    <property type="entry name" value="RlmI-like_PUA"/>
</dbReference>
<reference evidence="9 10" key="1">
    <citation type="submission" date="2017-06" db="EMBL/GenBank/DDBJ databases">
        <title>Celeribacter sp. TSPH2 complete genome sequence.</title>
        <authorList>
            <person name="Woo J.-H."/>
            <person name="Kim H.-S."/>
        </authorList>
    </citation>
    <scope>NUCLEOTIDE SEQUENCE [LARGE SCALE GENOMIC DNA]</scope>
    <source>
        <strain evidence="9 10">TSPH2</strain>
    </source>
</reference>
<feature type="domain" description="S-adenosylmethionine-dependent methyltransferase" evidence="7">
    <location>
        <begin position="177"/>
        <end position="344"/>
    </location>
</feature>
<evidence type="ECO:0000259" key="7">
    <source>
        <dbReference type="Pfam" id="PF10672"/>
    </source>
</evidence>
<protein>
    <submittedName>
        <fullName evidence="9">RlmI/RlmK family 23S rRNA methyltransferase</fullName>
    </submittedName>
</protein>
<evidence type="ECO:0000313" key="10">
    <source>
        <dbReference type="Proteomes" id="UP000217935"/>
    </source>
</evidence>
<evidence type="ECO:0000256" key="3">
    <source>
        <dbReference type="ARBA" id="ARBA00022603"/>
    </source>
</evidence>
<evidence type="ECO:0000256" key="1">
    <source>
        <dbReference type="ARBA" id="ARBA00004496"/>
    </source>
</evidence>
<dbReference type="Gene3D" id="3.40.50.150">
    <property type="entry name" value="Vaccinia Virus protein VP39"/>
    <property type="match status" value="1"/>
</dbReference>
<sequence>MTEPSYSLPTIRLKPKSNARAIRHGAPWVYDNELVTDRRTKAIAPGTIARLEDAEQNFLALVAVNPNSRIFARVLDRDEAGVIDAAWFRAKLATALAHRETLFEAPFYRLVHAEADGLPGVVIDRFGDTCVVQPNAAWADVLIEPLTEALRDVTGVTTVVMNGTGRARGLEGLEEKTEILSGKVDEPIPVPMNGATYMADLMGGQKTGLFYDQRPNHAFAQRLVAGKKVLDVFSHVGGFALASLAGGAASALSVDSSAAALDLAEKGADAMGKSAVFSTRKGDAFDVMAALAEEDETFDVVICDPPAFAPSKPALEKGLRAYERVARMAAPLVREGGYLGLCSCSHAADLEKFRTACNRGIGRGVGHLGRSAQLIHTGFAGADHPLMPQLAESGYLKALFYRILP</sequence>
<keyword evidence="3 9" id="KW-0489">Methyltransferase</keyword>
<dbReference type="PANTHER" id="PTHR42873:SF1">
    <property type="entry name" value="S-ADENOSYLMETHIONINE-DEPENDENT METHYLTRANSFERASE DOMAIN-CONTAINING PROTEIN"/>
    <property type="match status" value="1"/>
</dbReference>
<dbReference type="InterPro" id="IPR029063">
    <property type="entry name" value="SAM-dependent_MTases_sf"/>
</dbReference>
<keyword evidence="2" id="KW-0963">Cytoplasm</keyword>
<gene>
    <name evidence="9" type="ORF">CEW89_01470</name>
</gene>
<dbReference type="CDD" id="cd11572">
    <property type="entry name" value="RlmI_M_like"/>
    <property type="match status" value="1"/>
</dbReference>
<evidence type="ECO:0000256" key="4">
    <source>
        <dbReference type="ARBA" id="ARBA00022679"/>
    </source>
</evidence>
<dbReference type="STRING" id="1758178.GCA_001550095_01537"/>
<dbReference type="OrthoDB" id="9805492at2"/>
<evidence type="ECO:0000256" key="5">
    <source>
        <dbReference type="ARBA" id="ARBA00022691"/>
    </source>
</evidence>
<dbReference type="RefSeq" id="WP_096804642.1">
    <property type="nucleotide sequence ID" value="NZ_CP022196.1"/>
</dbReference>
<dbReference type="AlphaFoldDB" id="A0A291G7G0"/>
<dbReference type="KEGG" id="ceh:CEW89_01470"/>
<dbReference type="CDD" id="cd02440">
    <property type="entry name" value="AdoMet_MTases"/>
    <property type="match status" value="1"/>
</dbReference>
<name>A0A291G7G0_9RHOB</name>
<comment type="similarity">
    <text evidence="6">Belongs to the methyltransferase superfamily. RlmI family.</text>
</comment>
<evidence type="ECO:0000256" key="2">
    <source>
        <dbReference type="ARBA" id="ARBA00022490"/>
    </source>
</evidence>
<evidence type="ECO:0000256" key="6">
    <source>
        <dbReference type="ARBA" id="ARBA00038091"/>
    </source>
</evidence>
<dbReference type="Gene3D" id="2.30.130.10">
    <property type="entry name" value="PUA domain"/>
    <property type="match status" value="1"/>
</dbReference>
<dbReference type="Pfam" id="PF10672">
    <property type="entry name" value="Methyltrans_SAM"/>
    <property type="match status" value="1"/>
</dbReference>
<accession>A0A291G7G0</accession>
<dbReference type="EMBL" id="CP022196">
    <property type="protein sequence ID" value="ATG46353.1"/>
    <property type="molecule type" value="Genomic_DNA"/>
</dbReference>
<dbReference type="Gene3D" id="3.30.750.80">
    <property type="entry name" value="RNA methyltransferase domain (HRMD) like"/>
    <property type="match status" value="1"/>
</dbReference>
<proteinExistence type="inferred from homology"/>
<keyword evidence="5" id="KW-0949">S-adenosyl-L-methionine</keyword>
<organism evidence="9 10">
    <name type="scientific">Celeribacter ethanolicus</name>
    <dbReference type="NCBI Taxonomy" id="1758178"/>
    <lineage>
        <taxon>Bacteria</taxon>
        <taxon>Pseudomonadati</taxon>
        <taxon>Pseudomonadota</taxon>
        <taxon>Alphaproteobacteria</taxon>
        <taxon>Rhodobacterales</taxon>
        <taxon>Roseobacteraceae</taxon>
        <taxon>Celeribacter</taxon>
    </lineage>
</organism>
<dbReference type="Proteomes" id="UP000217935">
    <property type="component" value="Chromosome"/>
</dbReference>